<evidence type="ECO:0000256" key="1">
    <source>
        <dbReference type="ARBA" id="ARBA00006534"/>
    </source>
</evidence>
<keyword evidence="4" id="KW-0720">Serine protease</keyword>
<reference evidence="5 6" key="1">
    <citation type="journal article" date="2016" name="Nat. Commun.">
        <title>Thousands of microbial genomes shed light on interconnected biogeochemical processes in an aquifer system.</title>
        <authorList>
            <person name="Anantharaman K."/>
            <person name="Brown C.T."/>
            <person name="Hug L.A."/>
            <person name="Sharon I."/>
            <person name="Castelle C.J."/>
            <person name="Probst A.J."/>
            <person name="Thomas B.C."/>
            <person name="Singh A."/>
            <person name="Wilkins M.J."/>
            <person name="Karaoz U."/>
            <person name="Brodie E.L."/>
            <person name="Williams K.H."/>
            <person name="Hubbard S.S."/>
            <person name="Banfield J.F."/>
        </authorList>
    </citation>
    <scope>NUCLEOTIDE SEQUENCE [LARGE SCALE GENOMIC DNA]</scope>
</reference>
<evidence type="ECO:0000313" key="6">
    <source>
        <dbReference type="Proteomes" id="UP000178227"/>
    </source>
</evidence>
<organism evidence="5 6">
    <name type="scientific">Candidatus Yanofskybacteria bacterium RIFCSPLOWO2_01_FULL_42_49</name>
    <dbReference type="NCBI Taxonomy" id="1802694"/>
    <lineage>
        <taxon>Bacteria</taxon>
        <taxon>Candidatus Yanofskyibacteriota</taxon>
    </lineage>
</organism>
<evidence type="ECO:0008006" key="7">
    <source>
        <dbReference type="Google" id="ProtNLM"/>
    </source>
</evidence>
<dbReference type="InterPro" id="IPR005320">
    <property type="entry name" value="Peptidase_S51"/>
</dbReference>
<dbReference type="InterPro" id="IPR029062">
    <property type="entry name" value="Class_I_gatase-like"/>
</dbReference>
<protein>
    <recommendedName>
        <fullName evidence="7">Peptidase E</fullName>
    </recommendedName>
</protein>
<evidence type="ECO:0000256" key="3">
    <source>
        <dbReference type="ARBA" id="ARBA00022801"/>
    </source>
</evidence>
<accession>A0A1F8GBK4</accession>
<dbReference type="GO" id="GO:0006508">
    <property type="term" value="P:proteolysis"/>
    <property type="evidence" value="ECO:0007669"/>
    <property type="project" value="UniProtKB-KW"/>
</dbReference>
<comment type="caution">
    <text evidence="5">The sequence shown here is derived from an EMBL/GenBank/DDBJ whole genome shotgun (WGS) entry which is preliminary data.</text>
</comment>
<sequence>MKTKFILHGGFKPGQTEEDNSKFYNEILKDAPEGAKILLVCFAKDTERVSAATTKVMAEFNKNKCQKEITFEIASEESFVEQVKFADVIYLHGGRTLKLLDTLKRFTNLKELFSGKIVAGESAGANVLGKFCYSPSADEVIECLDILPIKIIPHYSEEYRGKLDGVGKELESVFLSEYKYRVFNIED</sequence>
<evidence type="ECO:0000256" key="4">
    <source>
        <dbReference type="ARBA" id="ARBA00022825"/>
    </source>
</evidence>
<dbReference type="STRING" id="1802694.A2918_01175"/>
<keyword evidence="2" id="KW-0645">Protease</keyword>
<name>A0A1F8GBK4_9BACT</name>
<dbReference type="Pfam" id="PF03575">
    <property type="entry name" value="Peptidase_S51"/>
    <property type="match status" value="1"/>
</dbReference>
<gene>
    <name evidence="5" type="ORF">A2918_01175</name>
</gene>
<dbReference type="AlphaFoldDB" id="A0A1F8GBK4"/>
<proteinExistence type="inferred from homology"/>
<dbReference type="Proteomes" id="UP000178227">
    <property type="component" value="Unassembled WGS sequence"/>
</dbReference>
<evidence type="ECO:0000256" key="2">
    <source>
        <dbReference type="ARBA" id="ARBA00022670"/>
    </source>
</evidence>
<dbReference type="SUPFAM" id="SSF52317">
    <property type="entry name" value="Class I glutamine amidotransferase-like"/>
    <property type="match status" value="1"/>
</dbReference>
<dbReference type="EMBL" id="MGKI01000009">
    <property type="protein sequence ID" value="OGN22713.1"/>
    <property type="molecule type" value="Genomic_DNA"/>
</dbReference>
<dbReference type="GO" id="GO:0008236">
    <property type="term" value="F:serine-type peptidase activity"/>
    <property type="evidence" value="ECO:0007669"/>
    <property type="project" value="UniProtKB-KW"/>
</dbReference>
<evidence type="ECO:0000313" key="5">
    <source>
        <dbReference type="EMBL" id="OGN22713.1"/>
    </source>
</evidence>
<keyword evidence="3" id="KW-0378">Hydrolase</keyword>
<comment type="similarity">
    <text evidence="1">Belongs to the peptidase S51 family.</text>
</comment>
<dbReference type="Gene3D" id="3.40.50.880">
    <property type="match status" value="1"/>
</dbReference>